<organism evidence="2 3">
    <name type="scientific">Caenorhabditis angaria</name>
    <dbReference type="NCBI Taxonomy" id="860376"/>
    <lineage>
        <taxon>Eukaryota</taxon>
        <taxon>Metazoa</taxon>
        <taxon>Ecdysozoa</taxon>
        <taxon>Nematoda</taxon>
        <taxon>Chromadorea</taxon>
        <taxon>Rhabditida</taxon>
        <taxon>Rhabditina</taxon>
        <taxon>Rhabditomorpha</taxon>
        <taxon>Rhabditoidea</taxon>
        <taxon>Rhabditidae</taxon>
        <taxon>Peloderinae</taxon>
        <taxon>Caenorhabditis</taxon>
    </lineage>
</organism>
<dbReference type="PANTHER" id="PTHR46891:SF6">
    <property type="entry name" value="SERPENTINE RECEPTOR, CLASS H"/>
    <property type="match status" value="1"/>
</dbReference>
<feature type="transmembrane region" description="Helical" evidence="1">
    <location>
        <begin position="117"/>
        <end position="141"/>
    </location>
</feature>
<keyword evidence="1" id="KW-0472">Membrane</keyword>
<feature type="transmembrane region" description="Helical" evidence="1">
    <location>
        <begin position="389"/>
        <end position="408"/>
    </location>
</feature>
<reference evidence="2" key="1">
    <citation type="submission" date="2022-11" db="EMBL/GenBank/DDBJ databases">
        <authorList>
            <person name="Kikuchi T."/>
        </authorList>
    </citation>
    <scope>NUCLEOTIDE SEQUENCE</scope>
    <source>
        <strain evidence="2">PS1010</strain>
    </source>
</reference>
<protein>
    <submittedName>
        <fullName evidence="2">Uncharacterized protein</fullName>
    </submittedName>
</protein>
<feature type="transmembrane region" description="Helical" evidence="1">
    <location>
        <begin position="452"/>
        <end position="474"/>
    </location>
</feature>
<feature type="transmembrane region" description="Helical" evidence="1">
    <location>
        <begin position="20"/>
        <end position="43"/>
    </location>
</feature>
<feature type="transmembrane region" description="Helical" evidence="1">
    <location>
        <begin position="162"/>
        <end position="190"/>
    </location>
</feature>
<name>A0A9P1N6H5_9PELO</name>
<feature type="transmembrane region" description="Helical" evidence="1">
    <location>
        <begin position="196"/>
        <end position="219"/>
    </location>
</feature>
<accession>A0A9P1N6H5</accession>
<keyword evidence="3" id="KW-1185">Reference proteome</keyword>
<dbReference type="OrthoDB" id="5843857at2759"/>
<dbReference type="PANTHER" id="PTHR46891">
    <property type="entry name" value="SERPENTINE RECEPTOR, CLASS H-RELATED"/>
    <property type="match status" value="1"/>
</dbReference>
<evidence type="ECO:0000313" key="3">
    <source>
        <dbReference type="Proteomes" id="UP001152747"/>
    </source>
</evidence>
<comment type="caution">
    <text evidence="2">The sequence shown here is derived from an EMBL/GenBank/DDBJ whole genome shotgun (WGS) entry which is preliminary data.</text>
</comment>
<feature type="transmembrane region" description="Helical" evidence="1">
    <location>
        <begin position="529"/>
        <end position="551"/>
    </location>
</feature>
<evidence type="ECO:0000256" key="1">
    <source>
        <dbReference type="SAM" id="Phobius"/>
    </source>
</evidence>
<proteinExistence type="predicted"/>
<dbReference type="Proteomes" id="UP001152747">
    <property type="component" value="Unassembled WGS sequence"/>
</dbReference>
<sequence length="596" mass="67820">MKPVLYLPYRVTRFSGAYFLRHLNAGFIFIIFLIICVLTAISIMEMINYRFKLITEICITEKLVIVTISMCIGGLFEQQIIKESFGPNFLSEYPEIMCVSALAIPIGAFSELKPIHIFNFVTCFSIVFGCLMCFIEGIVALSSLQKIISKCSPKTVQMHRTLLYSIFVQISVHVLMLGIPILIYIIAMLFNFDGNVVGYFAIILASLHGAMSTLAMLIFNRPLFRSGQKFNGKISDEWLHSLYDNRQMCSIPAPFYYSIGLSCAHFITFPIYLLAFFALYRDNTPSFIGYKPFLAFHAISNFLFEFYLSVAMKPILYLPFRVARFSGLFFFSYLNSVVIMYIFLAICIMTCFSIVEMIQYRFKLVTEISINEKWVRIWVKVLRIWRRSLYILLIWVLITLVMCIGAIFEQNTMKLNLDKNFLSTYPELMCSSTIVIPIGTSNEIKPLHVFNFSAFFTLILGAIMCAIMGAVALLSLRRLMTKCSAKTIQMHKILIYNVFVQVAVHGVMLGFPVGLYVTAMFYNLSGNDIGYCAIIIASLHGAMSTLSMLFFNRPLYEILAKMFNSLFTPSFVHHGAVSFVSMDTTKGPMNNKIVAI</sequence>
<keyword evidence="1" id="KW-1133">Transmembrane helix</keyword>
<feature type="transmembrane region" description="Helical" evidence="1">
    <location>
        <begin position="328"/>
        <end position="355"/>
    </location>
</feature>
<gene>
    <name evidence="2" type="ORF">CAMP_LOCUS14296</name>
</gene>
<dbReference type="Pfam" id="PF10318">
    <property type="entry name" value="7TM_GPCR_Srh"/>
    <property type="match status" value="2"/>
</dbReference>
<keyword evidence="1" id="KW-0812">Transmembrane</keyword>
<feature type="transmembrane region" description="Helical" evidence="1">
    <location>
        <begin position="63"/>
        <end position="81"/>
    </location>
</feature>
<feature type="transmembrane region" description="Helical" evidence="1">
    <location>
        <begin position="494"/>
        <end position="517"/>
    </location>
</feature>
<feature type="transmembrane region" description="Helical" evidence="1">
    <location>
        <begin position="255"/>
        <end position="280"/>
    </location>
</feature>
<evidence type="ECO:0000313" key="2">
    <source>
        <dbReference type="EMBL" id="CAI5451659.1"/>
    </source>
</evidence>
<dbReference type="AlphaFoldDB" id="A0A9P1N6H5"/>
<dbReference type="InterPro" id="IPR019422">
    <property type="entry name" value="7TM_GPCR_serpentine_rcpt_Srh"/>
</dbReference>
<dbReference type="EMBL" id="CANHGI010000005">
    <property type="protein sequence ID" value="CAI5451659.1"/>
    <property type="molecule type" value="Genomic_DNA"/>
</dbReference>